<organism evidence="1 2">
    <name type="scientific">Micromonas commoda (strain RCC299 / NOUM17 / CCMP2709)</name>
    <name type="common">Picoplanktonic green alga</name>
    <dbReference type="NCBI Taxonomy" id="296587"/>
    <lineage>
        <taxon>Eukaryota</taxon>
        <taxon>Viridiplantae</taxon>
        <taxon>Chlorophyta</taxon>
        <taxon>Mamiellophyceae</taxon>
        <taxon>Mamiellales</taxon>
        <taxon>Mamiellaceae</taxon>
        <taxon>Micromonas</taxon>
    </lineage>
</organism>
<sequence length="213" mass="23812">MQSGKRLDACYDGVNHVMICRVSRSLRLRPRGVLAPHLLVPVLRRAYRRLCLRQVRLHSLAALPEPRQRRALPPVPLTPLRRQSHAPLRVCQRLLVLPQSRVRSRPVAEQHVVLLVHADSHRELLHSLRVVPAGERGVTLLFSLRGHLGELGGLGILVVAAGGGAGAVGGGGDRRGGWRRCRRGNRLSHPLRRLPLRRLRLALLGPREQARHR</sequence>
<reference evidence="1 2" key="1">
    <citation type="journal article" date="2009" name="Science">
        <title>Green evolution and dynamic adaptations revealed by genomes of the marine picoeukaryotes Micromonas.</title>
        <authorList>
            <person name="Worden A.Z."/>
            <person name="Lee J.H."/>
            <person name="Mock T."/>
            <person name="Rouze P."/>
            <person name="Simmons M.P."/>
            <person name="Aerts A.L."/>
            <person name="Allen A.E."/>
            <person name="Cuvelier M.L."/>
            <person name="Derelle E."/>
            <person name="Everett M.V."/>
            <person name="Foulon E."/>
            <person name="Grimwood J."/>
            <person name="Gundlach H."/>
            <person name="Henrissat B."/>
            <person name="Napoli C."/>
            <person name="McDonald S.M."/>
            <person name="Parker M.S."/>
            <person name="Rombauts S."/>
            <person name="Salamov A."/>
            <person name="Von Dassow P."/>
            <person name="Badger J.H."/>
            <person name="Coutinho P.M."/>
            <person name="Demir E."/>
            <person name="Dubchak I."/>
            <person name="Gentemann C."/>
            <person name="Eikrem W."/>
            <person name="Gready J.E."/>
            <person name="John U."/>
            <person name="Lanier W."/>
            <person name="Lindquist E.A."/>
            <person name="Lucas S."/>
            <person name="Mayer K.F."/>
            <person name="Moreau H."/>
            <person name="Not F."/>
            <person name="Otillar R."/>
            <person name="Panaud O."/>
            <person name="Pangilinan J."/>
            <person name="Paulsen I."/>
            <person name="Piegu B."/>
            <person name="Poliakov A."/>
            <person name="Robbens S."/>
            <person name="Schmutz J."/>
            <person name="Toulza E."/>
            <person name="Wyss T."/>
            <person name="Zelensky A."/>
            <person name="Zhou K."/>
            <person name="Armbrust E.V."/>
            <person name="Bhattacharya D."/>
            <person name="Goodenough U.W."/>
            <person name="Van de Peer Y."/>
            <person name="Grigoriev I.V."/>
        </authorList>
    </citation>
    <scope>NUCLEOTIDE SEQUENCE [LARGE SCALE GENOMIC DNA]</scope>
    <source>
        <strain evidence="2">RCC299 / NOUM17</strain>
    </source>
</reference>
<proteinExistence type="predicted"/>
<dbReference type="KEGG" id="mis:MICPUN_50403"/>
<gene>
    <name evidence="1" type="ORF">MICPUN_50403</name>
</gene>
<dbReference type="RefSeq" id="XP_002502296.1">
    <property type="nucleotide sequence ID" value="XM_002502250.1"/>
</dbReference>
<protein>
    <submittedName>
        <fullName evidence="1">Uncharacterized protein</fullName>
    </submittedName>
</protein>
<name>C1E766_MICCC</name>
<keyword evidence="2" id="KW-1185">Reference proteome</keyword>
<accession>C1E766</accession>
<dbReference type="OrthoDB" id="10617770at2759"/>
<dbReference type="InParanoid" id="C1E766"/>
<dbReference type="AlphaFoldDB" id="C1E766"/>
<dbReference type="Proteomes" id="UP000002009">
    <property type="component" value="Chromosome 5"/>
</dbReference>
<dbReference type="GeneID" id="8243583"/>
<evidence type="ECO:0000313" key="2">
    <source>
        <dbReference type="Proteomes" id="UP000002009"/>
    </source>
</evidence>
<evidence type="ECO:0000313" key="1">
    <source>
        <dbReference type="EMBL" id="ACO63554.1"/>
    </source>
</evidence>
<dbReference type="EMBL" id="CP001326">
    <property type="protein sequence ID" value="ACO63554.1"/>
    <property type="molecule type" value="Genomic_DNA"/>
</dbReference>